<dbReference type="RefSeq" id="WP_007147717.1">
    <property type="nucleotide sequence ID" value="NZ_AKCI01000001.1"/>
</dbReference>
<dbReference type="InterPro" id="IPR003385">
    <property type="entry name" value="Glyco_hydro_77"/>
</dbReference>
<feature type="domain" description="MalQ N-terminal beta-sandwich" evidence="11">
    <location>
        <begin position="84"/>
        <end position="179"/>
    </location>
</feature>
<name>J0DFU9_9BIFI</name>
<sequence length="733" mass="82235">MATKKNTKLMKESDERSGRTLIQLAHEYGVATAYTGQDGEFYEIGDEVLIAVLKALNVDASDDAKALKALEKKRRTKHLQLVRPTVLHVQGVDSKVKLHHGSTRLPKATVTLEDGTQFNGGKPLALEEGYSPEDEPRMIDGELIDTSYAVVPAVLPLGYHTLHITVGRKTIDSHLISVPEKIDLIGPLKDGSLWGWMAQLYSVRSRDSWGVGDFADLRDMLAAAKSKTGADFILINPVHAAEPVAPLTPSPYLPVSRRYINFTYIRPENIEEYAALPGPDADEVEKLHMQARKLNEDPNRIDRDAMWRLKRPALWKIFEAPRSKARQEQFTQYCANEGEDLRAYAIWCLAYDKWGAVEDDPGCWEKKYSKDSPEIKELCEKYADTLEFYMWLEWIATQQLAEAQKASLRAGMKIGIMSDMAVGVHSQGAEVWWNPERFARGVTVGAPPDMFNQQGQNWSQPPFNPVHLEETGYSTYRNMVAGMFAKAGAVRIDHILGLFRLWWIPEGNTADKGTYVQYDSSVMLGILALEASRVNGTVVGEDLGVVPDYVADSLKTHGLMGCVIEWYQQYDGEFVPPRQWREMALASVTTHDMPPTAGYLAFEHAKIRERLGLLAVPPEHFLASAKYEQKQVISMLVENGYLDKAYAQDIKVYEQQVVEALHRALLDSPSKLKAAALVDAVGERRAQNQPGTDNEYPNWRVPLADSSGHAVYLNDLFDLQRTRSLADVMNGRK</sequence>
<dbReference type="PANTHER" id="PTHR32438:SF5">
    <property type="entry name" value="4-ALPHA-GLUCANOTRANSFERASE DPE1, CHLOROPLASTIC_AMYLOPLASTIC"/>
    <property type="match status" value="1"/>
</dbReference>
<dbReference type="PANTHER" id="PTHR32438">
    <property type="entry name" value="4-ALPHA-GLUCANOTRANSFERASE DPE1, CHLOROPLASTIC/AMYLOPLASTIC"/>
    <property type="match status" value="1"/>
</dbReference>
<dbReference type="EMBL" id="AGZS01000002">
    <property type="protein sequence ID" value="EJD65208.1"/>
    <property type="molecule type" value="Genomic_DNA"/>
</dbReference>
<evidence type="ECO:0000256" key="10">
    <source>
        <dbReference type="RuleBase" id="RU361207"/>
    </source>
</evidence>
<gene>
    <name evidence="12" type="ORF">HMPREF9156_00652</name>
</gene>
<dbReference type="OrthoDB" id="9811841at2"/>
<dbReference type="Proteomes" id="UP000006415">
    <property type="component" value="Unassembled WGS sequence"/>
</dbReference>
<evidence type="ECO:0000256" key="8">
    <source>
        <dbReference type="ARBA" id="ARBA00031423"/>
    </source>
</evidence>
<evidence type="ECO:0000259" key="11">
    <source>
        <dbReference type="Pfam" id="PF21226"/>
    </source>
</evidence>
<dbReference type="InterPro" id="IPR017853">
    <property type="entry name" value="GH"/>
</dbReference>
<dbReference type="STRING" id="857290.HMPREF9156_00652"/>
<dbReference type="HOGENOM" id="CLU_022072_1_0_11"/>
<dbReference type="Pfam" id="PF02446">
    <property type="entry name" value="Glyco_hydro_77"/>
    <property type="match status" value="1"/>
</dbReference>
<dbReference type="GO" id="GO:0005975">
    <property type="term" value="P:carbohydrate metabolic process"/>
    <property type="evidence" value="ECO:0007669"/>
    <property type="project" value="InterPro"/>
</dbReference>
<evidence type="ECO:0000256" key="7">
    <source>
        <dbReference type="ARBA" id="ARBA00023277"/>
    </source>
</evidence>
<comment type="caution">
    <text evidence="12">The sequence shown here is derived from an EMBL/GenBank/DDBJ whole genome shotgun (WGS) entry which is preliminary data.</text>
</comment>
<protein>
    <recommendedName>
        <fullName evidence="4 10">4-alpha-glucanotransferase</fullName>
        <ecNumber evidence="3 10">2.4.1.25</ecNumber>
    </recommendedName>
    <alternativeName>
        <fullName evidence="8 10">Amylomaltase</fullName>
    </alternativeName>
    <alternativeName>
        <fullName evidence="9 10">Disproportionating enzyme</fullName>
    </alternativeName>
</protein>
<dbReference type="Pfam" id="PF21226">
    <property type="entry name" value="MalQ_N"/>
    <property type="match status" value="1"/>
</dbReference>
<dbReference type="NCBIfam" id="TIGR00217">
    <property type="entry name" value="malQ"/>
    <property type="match status" value="1"/>
</dbReference>
<comment type="catalytic activity">
    <reaction evidence="1 10">
        <text>Transfers a segment of a (1-&gt;4)-alpha-D-glucan to a new position in an acceptor, which may be glucose or a (1-&gt;4)-alpha-D-glucan.</text>
        <dbReference type="EC" id="2.4.1.25"/>
    </reaction>
</comment>
<evidence type="ECO:0000256" key="9">
    <source>
        <dbReference type="ARBA" id="ARBA00031501"/>
    </source>
</evidence>
<evidence type="ECO:0000256" key="3">
    <source>
        <dbReference type="ARBA" id="ARBA00012560"/>
    </source>
</evidence>
<keyword evidence="5 10" id="KW-0328">Glycosyltransferase</keyword>
<keyword evidence="7 10" id="KW-0119">Carbohydrate metabolism</keyword>
<keyword evidence="13" id="KW-1185">Reference proteome</keyword>
<dbReference type="InterPro" id="IPR048458">
    <property type="entry name" value="MalQ_N"/>
</dbReference>
<evidence type="ECO:0000256" key="2">
    <source>
        <dbReference type="ARBA" id="ARBA00005684"/>
    </source>
</evidence>
<dbReference type="SUPFAM" id="SSF51445">
    <property type="entry name" value="(Trans)glycosidases"/>
    <property type="match status" value="1"/>
</dbReference>
<proteinExistence type="inferred from homology"/>
<evidence type="ECO:0000256" key="1">
    <source>
        <dbReference type="ARBA" id="ARBA00000439"/>
    </source>
</evidence>
<organism evidence="12 13">
    <name type="scientific">Scardovia wiggsiae F0424</name>
    <dbReference type="NCBI Taxonomy" id="857290"/>
    <lineage>
        <taxon>Bacteria</taxon>
        <taxon>Bacillati</taxon>
        <taxon>Actinomycetota</taxon>
        <taxon>Actinomycetes</taxon>
        <taxon>Bifidobacteriales</taxon>
        <taxon>Bifidobacteriaceae</taxon>
        <taxon>Scardovia</taxon>
    </lineage>
</organism>
<dbReference type="EC" id="2.4.1.25" evidence="3 10"/>
<evidence type="ECO:0000256" key="4">
    <source>
        <dbReference type="ARBA" id="ARBA00020295"/>
    </source>
</evidence>
<keyword evidence="6 10" id="KW-0808">Transferase</keyword>
<dbReference type="GO" id="GO:0004134">
    <property type="term" value="F:4-alpha-glucanotransferase activity"/>
    <property type="evidence" value="ECO:0007669"/>
    <property type="project" value="UniProtKB-EC"/>
</dbReference>
<evidence type="ECO:0000313" key="13">
    <source>
        <dbReference type="Proteomes" id="UP000006415"/>
    </source>
</evidence>
<reference evidence="12 13" key="1">
    <citation type="submission" date="2012-01" db="EMBL/GenBank/DDBJ databases">
        <title>The Genome Sequence of Scardovia wiggsiae F0424.</title>
        <authorList>
            <consortium name="The Broad Institute Genome Sequencing Platform"/>
            <person name="Earl A."/>
            <person name="Ward D."/>
            <person name="Feldgarden M."/>
            <person name="Gevers D."/>
            <person name="Izard J."/>
            <person name="Ganesan A."/>
            <person name="Baranova O.V."/>
            <person name="Blanton J.M."/>
            <person name="Tanner A.C."/>
            <person name="Mathney J."/>
            <person name="Dewhirst F.E."/>
            <person name="Young S.K."/>
            <person name="Zeng Q."/>
            <person name="Gargeya S."/>
            <person name="Fitzgerald M."/>
            <person name="Haas B."/>
            <person name="Abouelleil A."/>
            <person name="Alvarado L."/>
            <person name="Arachchi H.M."/>
            <person name="Berlin A."/>
            <person name="Chapman S.B."/>
            <person name="Gearin G."/>
            <person name="Goldberg J."/>
            <person name="Griggs A."/>
            <person name="Gujja S."/>
            <person name="Hansen M."/>
            <person name="Heiman D."/>
            <person name="Howarth C."/>
            <person name="Larimer J."/>
            <person name="Lui A."/>
            <person name="MacDonald P.J.P."/>
            <person name="McCowen C."/>
            <person name="Montmayeur A."/>
            <person name="Murphy C."/>
            <person name="Neiman D."/>
            <person name="Pearson M."/>
            <person name="Priest M."/>
            <person name="Roberts A."/>
            <person name="Saif S."/>
            <person name="Shea T."/>
            <person name="Sisk P."/>
            <person name="Stolte C."/>
            <person name="Sykes S."/>
            <person name="Wortman J."/>
            <person name="Nusbaum C."/>
            <person name="Birren B."/>
        </authorList>
    </citation>
    <scope>NUCLEOTIDE SEQUENCE [LARGE SCALE GENOMIC DNA]</scope>
    <source>
        <strain evidence="12 13">F0424</strain>
    </source>
</reference>
<evidence type="ECO:0000256" key="5">
    <source>
        <dbReference type="ARBA" id="ARBA00022676"/>
    </source>
</evidence>
<accession>J0DFU9</accession>
<comment type="similarity">
    <text evidence="2 10">Belongs to the disproportionating enzyme family.</text>
</comment>
<dbReference type="eggNOG" id="COG1640">
    <property type="taxonomic scope" value="Bacteria"/>
</dbReference>
<evidence type="ECO:0000313" key="12">
    <source>
        <dbReference type="EMBL" id="EJD65208.1"/>
    </source>
</evidence>
<evidence type="ECO:0000256" key="6">
    <source>
        <dbReference type="ARBA" id="ARBA00022679"/>
    </source>
</evidence>
<dbReference type="AlphaFoldDB" id="J0DFU9"/>
<dbReference type="Gene3D" id="3.20.20.80">
    <property type="entry name" value="Glycosidases"/>
    <property type="match status" value="1"/>
</dbReference>